<evidence type="ECO:0000256" key="2">
    <source>
        <dbReference type="ARBA" id="ARBA00004613"/>
    </source>
</evidence>
<keyword evidence="10" id="KW-0966">Cell projection</keyword>
<name>A0AA95MTS8_9BACI</name>
<evidence type="ECO:0000259" key="7">
    <source>
        <dbReference type="Pfam" id="PF00460"/>
    </source>
</evidence>
<proteinExistence type="inferred from homology"/>
<dbReference type="PANTHER" id="PTHR30033:SF1">
    <property type="entry name" value="FLAGELLAR HOOK-ASSOCIATED PROTEIN 1"/>
    <property type="match status" value="1"/>
</dbReference>
<gene>
    <name evidence="10" type="primary">flgK</name>
    <name evidence="10" type="ORF">QNH39_11350</name>
</gene>
<evidence type="ECO:0000256" key="1">
    <source>
        <dbReference type="ARBA" id="ARBA00004365"/>
    </source>
</evidence>
<dbReference type="InterPro" id="IPR010930">
    <property type="entry name" value="Flg_bb/hook_C_dom"/>
</dbReference>
<evidence type="ECO:0000256" key="4">
    <source>
        <dbReference type="ARBA" id="ARBA00016244"/>
    </source>
</evidence>
<comment type="subcellular location">
    <subcellularLocation>
        <location evidence="1">Bacterial flagellum</location>
    </subcellularLocation>
    <subcellularLocation>
        <location evidence="2">Secreted</location>
    </subcellularLocation>
</comment>
<keyword evidence="6" id="KW-0975">Bacterial flagellum</keyword>
<evidence type="ECO:0000259" key="8">
    <source>
        <dbReference type="Pfam" id="PF06429"/>
    </source>
</evidence>
<dbReference type="InterPro" id="IPR001444">
    <property type="entry name" value="Flag_bb_rod_N"/>
</dbReference>
<keyword evidence="11" id="KW-1185">Reference proteome</keyword>
<dbReference type="KEGG" id="nnv:QNH39_11350"/>
<accession>A0AA95MTS8</accession>
<dbReference type="AlphaFoldDB" id="A0AA95MTS8"/>
<dbReference type="GO" id="GO:0044780">
    <property type="term" value="P:bacterial-type flagellum assembly"/>
    <property type="evidence" value="ECO:0007669"/>
    <property type="project" value="InterPro"/>
</dbReference>
<evidence type="ECO:0000256" key="6">
    <source>
        <dbReference type="ARBA" id="ARBA00023143"/>
    </source>
</evidence>
<dbReference type="GO" id="GO:0009424">
    <property type="term" value="C:bacterial-type flagellum hook"/>
    <property type="evidence" value="ECO:0007669"/>
    <property type="project" value="InterPro"/>
</dbReference>
<dbReference type="Pfam" id="PF22638">
    <property type="entry name" value="FlgK_D1"/>
    <property type="match status" value="1"/>
</dbReference>
<feature type="domain" description="Flagellar basal body rod protein N-terminal" evidence="7">
    <location>
        <begin position="9"/>
        <end position="38"/>
    </location>
</feature>
<keyword evidence="5" id="KW-0964">Secreted</keyword>
<evidence type="ECO:0000256" key="3">
    <source>
        <dbReference type="ARBA" id="ARBA00009677"/>
    </source>
</evidence>
<evidence type="ECO:0000313" key="10">
    <source>
        <dbReference type="EMBL" id="WHY88389.1"/>
    </source>
</evidence>
<dbReference type="PANTHER" id="PTHR30033">
    <property type="entry name" value="FLAGELLAR HOOK-ASSOCIATED PROTEIN 1"/>
    <property type="match status" value="1"/>
</dbReference>
<dbReference type="SUPFAM" id="SSF64518">
    <property type="entry name" value="Phase 1 flagellin"/>
    <property type="match status" value="1"/>
</dbReference>
<dbReference type="NCBIfam" id="TIGR02492">
    <property type="entry name" value="flgK_ends"/>
    <property type="match status" value="1"/>
</dbReference>
<dbReference type="Pfam" id="PF00460">
    <property type="entry name" value="Flg_bb_rod"/>
    <property type="match status" value="1"/>
</dbReference>
<dbReference type="Pfam" id="PF06429">
    <property type="entry name" value="Flg_bbr_C"/>
    <property type="match status" value="1"/>
</dbReference>
<protein>
    <recommendedName>
        <fullName evidence="4">Flagellar hook-associated protein 1</fullName>
    </recommendedName>
</protein>
<keyword evidence="10" id="KW-0969">Cilium</keyword>
<evidence type="ECO:0000259" key="9">
    <source>
        <dbReference type="Pfam" id="PF22638"/>
    </source>
</evidence>
<feature type="domain" description="Flagellar hook-associated protein FlgK helical" evidence="9">
    <location>
        <begin position="102"/>
        <end position="314"/>
    </location>
</feature>
<dbReference type="InterPro" id="IPR053927">
    <property type="entry name" value="FlgK_helical"/>
</dbReference>
<dbReference type="GO" id="GO:0005198">
    <property type="term" value="F:structural molecule activity"/>
    <property type="evidence" value="ECO:0007669"/>
    <property type="project" value="InterPro"/>
</dbReference>
<dbReference type="InterPro" id="IPR002371">
    <property type="entry name" value="FlgK"/>
</dbReference>
<dbReference type="RefSeq" id="WP_066086170.1">
    <property type="nucleotide sequence ID" value="NZ_CP126114.1"/>
</dbReference>
<sequence>MGSTFGGLEIGKRAILAQQAALNTTGHNIANANTIGYTRHDAILKATNPFAYPGMNNSTAPQSIGTGVEVTELRRIRDLFLDGQYRIAQQAAGYWDAKANALTSIEGLFNEPSDSGLSMMLDRFWGSFQELAKNPDSLAFRTVVAANGKAVADSIQAISRGITQIETELTKDVSLKEGEINAAIKEVAALNKQISLLTATGQQPNDLLDKRDLLIDNLSKLVGVQATPGQNGMVDLKVGGVAIVDGMTPKTFSVNPQTGAAMADGNAVTIDGGEIKGALEMLSGTGSSSIPSLRKNLDLLAGAIASQMNSLQTSDDARNLDDIAAQTQVEKILFFVDKDDPTKPPKDAASIMVNPQLLTSPGKIAAAKSDFTSDGSNAKAMADLQFQKITINGSQTTIGDFYLSIVGQLGLDVNGAIQASNSTAAVAQQVDNRRQSISGVSLDEEMTNMVRFQQAYNAAAKYVSAVNDMLDKLINGL</sequence>
<feature type="domain" description="Flagellar basal-body/hook protein C-terminal" evidence="8">
    <location>
        <begin position="437"/>
        <end position="475"/>
    </location>
</feature>
<organism evidence="10 11">
    <name type="scientific">Neobacillus novalis</name>
    <dbReference type="NCBI Taxonomy" id="220687"/>
    <lineage>
        <taxon>Bacteria</taxon>
        <taxon>Bacillati</taxon>
        <taxon>Bacillota</taxon>
        <taxon>Bacilli</taxon>
        <taxon>Bacillales</taxon>
        <taxon>Bacillaceae</taxon>
        <taxon>Neobacillus</taxon>
    </lineage>
</organism>
<dbReference type="GO" id="GO:0005576">
    <property type="term" value="C:extracellular region"/>
    <property type="evidence" value="ECO:0007669"/>
    <property type="project" value="UniProtKB-SubCell"/>
</dbReference>
<keyword evidence="10" id="KW-0282">Flagellum</keyword>
<dbReference type="Proteomes" id="UP001178288">
    <property type="component" value="Chromosome"/>
</dbReference>
<evidence type="ECO:0000256" key="5">
    <source>
        <dbReference type="ARBA" id="ARBA00022525"/>
    </source>
</evidence>
<evidence type="ECO:0000313" key="11">
    <source>
        <dbReference type="Proteomes" id="UP001178288"/>
    </source>
</evidence>
<reference evidence="10" key="1">
    <citation type="submission" date="2023-05" db="EMBL/GenBank/DDBJ databases">
        <title>Comparative genomics of Bacillaceae isolates and their secondary metabolite potential.</title>
        <authorList>
            <person name="Song L."/>
            <person name="Nielsen L.J."/>
            <person name="Mohite O."/>
            <person name="Xu X."/>
            <person name="Weber T."/>
            <person name="Kovacs A.T."/>
        </authorList>
    </citation>
    <scope>NUCLEOTIDE SEQUENCE</scope>
    <source>
        <strain evidence="10">XLM17</strain>
    </source>
</reference>
<comment type="similarity">
    <text evidence="3">Belongs to the flagella basal body rod proteins family.</text>
</comment>
<dbReference type="EMBL" id="CP126114">
    <property type="protein sequence ID" value="WHY88389.1"/>
    <property type="molecule type" value="Genomic_DNA"/>
</dbReference>